<dbReference type="STRING" id="1382522.W6MSG8"/>
<dbReference type="InterPro" id="IPR039042">
    <property type="entry name" value="Alg13-like"/>
</dbReference>
<feature type="domain" description="Glycosyl transferase family 28 C-terminal" evidence="13">
    <location>
        <begin position="76"/>
        <end position="167"/>
    </location>
</feature>
<dbReference type="Gene3D" id="3.40.50.2000">
    <property type="entry name" value="Glycogen Phosphorylase B"/>
    <property type="match status" value="1"/>
</dbReference>
<dbReference type="EMBL" id="HG793129">
    <property type="protein sequence ID" value="CDK28157.1"/>
    <property type="molecule type" value="Genomic_DNA"/>
</dbReference>
<dbReference type="PANTHER" id="PTHR12867:SF6">
    <property type="entry name" value="N-ACETYLGLUCOSAMINYLDIPHOSPHODOLICHOL N-ACETYLGLUCOSAMINYLTRANSFERASE"/>
    <property type="match status" value="1"/>
</dbReference>
<dbReference type="AlphaFoldDB" id="W6MSG8"/>
<evidence type="ECO:0000256" key="1">
    <source>
        <dbReference type="ARBA" id="ARBA00004240"/>
    </source>
</evidence>
<sequence length="188" mass="20677">MGKLLVVTTGATATFRPLIAATLDAKFLRGIVKLGYNRMVVQYGTEVPISRQFYENCVAQLAELKYIGVDVGSSRLEHYKLVVEGIPYDPQFVERFVKLADLVVSHGGTGSILDALRLEKKLVVVINESLMDNHQLEIAEAFSNIGVLVYASDVNELLEKVHEVENTTMAKLGPSVGGMVEKVILQEL</sequence>
<dbReference type="GO" id="GO:0005783">
    <property type="term" value="C:endoplasmic reticulum"/>
    <property type="evidence" value="ECO:0007669"/>
    <property type="project" value="UniProtKB-SubCell"/>
</dbReference>
<dbReference type="OrthoDB" id="20273at2759"/>
<keyword evidence="6 12" id="KW-0328">Glycosyltransferase</keyword>
<evidence type="ECO:0000256" key="4">
    <source>
        <dbReference type="ARBA" id="ARBA00012614"/>
    </source>
</evidence>
<keyword evidence="7 12" id="KW-0808">Transferase</keyword>
<keyword evidence="15" id="KW-1185">Reference proteome</keyword>
<comment type="subunit">
    <text evidence="3 12">Heterodimer with ALG14 to form a functional enzyme.</text>
</comment>
<evidence type="ECO:0000259" key="13">
    <source>
        <dbReference type="Pfam" id="PF04101"/>
    </source>
</evidence>
<reference evidence="14" key="2">
    <citation type="submission" date="2014-02" db="EMBL/GenBank/DDBJ databases">
        <title>Complete DNA sequence of /Kuraishia capsulata/ illustrates novel genomic features among budding yeasts (/Saccharomycotina/).</title>
        <authorList>
            <person name="Morales L."/>
            <person name="Noel B."/>
            <person name="Porcel B."/>
            <person name="Marcet-Houben M."/>
            <person name="Hullo M-F."/>
            <person name="Sacerdot C."/>
            <person name="Tekaia F."/>
            <person name="Leh-Louis V."/>
            <person name="Despons L."/>
            <person name="Khanna V."/>
            <person name="Aury J-M."/>
            <person name="Barbe V."/>
            <person name="Couloux A."/>
            <person name="Labadie K."/>
            <person name="Pelletier E."/>
            <person name="Souciet J-L."/>
            <person name="Boekhout T."/>
            <person name="Gabaldon T."/>
            <person name="Wincker P."/>
            <person name="Dujon B."/>
        </authorList>
    </citation>
    <scope>NUCLEOTIDE SEQUENCE</scope>
    <source>
        <strain evidence="14">CBS 1993</strain>
    </source>
</reference>
<evidence type="ECO:0000256" key="2">
    <source>
        <dbReference type="ARBA" id="ARBA00006962"/>
    </source>
</evidence>
<evidence type="ECO:0000256" key="9">
    <source>
        <dbReference type="ARBA" id="ARBA00024804"/>
    </source>
</evidence>
<proteinExistence type="inferred from homology"/>
<organism evidence="14 15">
    <name type="scientific">Kuraishia capsulata CBS 1993</name>
    <dbReference type="NCBI Taxonomy" id="1382522"/>
    <lineage>
        <taxon>Eukaryota</taxon>
        <taxon>Fungi</taxon>
        <taxon>Dikarya</taxon>
        <taxon>Ascomycota</taxon>
        <taxon>Saccharomycotina</taxon>
        <taxon>Pichiomycetes</taxon>
        <taxon>Pichiales</taxon>
        <taxon>Pichiaceae</taxon>
        <taxon>Kuraishia</taxon>
    </lineage>
</organism>
<dbReference type="Pfam" id="PF04101">
    <property type="entry name" value="Glyco_tran_28_C"/>
    <property type="match status" value="1"/>
</dbReference>
<evidence type="ECO:0000256" key="7">
    <source>
        <dbReference type="ARBA" id="ARBA00022679"/>
    </source>
</evidence>
<evidence type="ECO:0000256" key="6">
    <source>
        <dbReference type="ARBA" id="ARBA00022676"/>
    </source>
</evidence>
<comment type="subcellular location">
    <subcellularLocation>
        <location evidence="1 12">Endoplasmic reticulum</location>
    </subcellularLocation>
</comment>
<dbReference type="EC" id="2.4.1.141" evidence="4 12"/>
<dbReference type="SUPFAM" id="SSF53756">
    <property type="entry name" value="UDP-Glycosyltransferase/glycogen phosphorylase"/>
    <property type="match status" value="1"/>
</dbReference>
<comment type="function">
    <text evidence="9 12">Involved in protein N-glycosylation. Essential for the second step of the dolichol-linked oligosaccharide pathway.</text>
</comment>
<evidence type="ECO:0000256" key="5">
    <source>
        <dbReference type="ARBA" id="ARBA00017468"/>
    </source>
</evidence>
<dbReference type="GO" id="GO:0004577">
    <property type="term" value="F:N-acetylglucosaminyldiphosphodolichol N-acetylglucosaminyltransferase activity"/>
    <property type="evidence" value="ECO:0007669"/>
    <property type="project" value="UniProtKB-EC"/>
</dbReference>
<dbReference type="PANTHER" id="PTHR12867">
    <property type="entry name" value="GLYCOSYL TRANSFERASE-RELATED"/>
    <property type="match status" value="1"/>
</dbReference>
<evidence type="ECO:0000313" key="15">
    <source>
        <dbReference type="Proteomes" id="UP000019384"/>
    </source>
</evidence>
<comment type="similarity">
    <text evidence="2 12">Belongs to the glycosyltransferase 28 family.</text>
</comment>
<accession>W6MSG8</accession>
<name>W6MSG8_9ASCO</name>
<gene>
    <name evidence="12" type="primary">ALG13</name>
    <name evidence="14" type="ORF">KUCA_T00004138001</name>
</gene>
<dbReference type="GO" id="GO:0006488">
    <property type="term" value="P:dolichol-linked oligosaccharide biosynthetic process"/>
    <property type="evidence" value="ECO:0007669"/>
    <property type="project" value="InterPro"/>
</dbReference>
<evidence type="ECO:0000313" key="14">
    <source>
        <dbReference type="EMBL" id="CDK28157.1"/>
    </source>
</evidence>
<evidence type="ECO:0000256" key="3">
    <source>
        <dbReference type="ARBA" id="ARBA00011198"/>
    </source>
</evidence>
<evidence type="ECO:0000256" key="11">
    <source>
        <dbReference type="ARBA" id="ARBA00048184"/>
    </source>
</evidence>
<comment type="catalytic activity">
    <reaction evidence="11">
        <text>an N-acetyl-alpha-D-glucosaminyl-diphospho-di-trans,poly-cis-dolichol + UDP-N-acetyl-alpha-D-glucosamine = an N,N'-diacetylchitobiosyl-diphospho-di-trans,poly-cis-dolichol + UDP + H(+)</text>
        <dbReference type="Rhea" id="RHEA:23380"/>
        <dbReference type="Rhea" id="RHEA-COMP:19507"/>
        <dbReference type="Rhea" id="RHEA-COMP:19510"/>
        <dbReference type="ChEBI" id="CHEBI:15378"/>
        <dbReference type="ChEBI" id="CHEBI:57269"/>
        <dbReference type="ChEBI" id="CHEBI:57705"/>
        <dbReference type="ChEBI" id="CHEBI:58223"/>
        <dbReference type="ChEBI" id="CHEBI:58427"/>
        <dbReference type="EC" id="2.4.1.141"/>
    </reaction>
</comment>
<evidence type="ECO:0000256" key="10">
    <source>
        <dbReference type="ARBA" id="ARBA00032061"/>
    </source>
</evidence>
<keyword evidence="8 12" id="KW-0256">Endoplasmic reticulum</keyword>
<reference evidence="14" key="1">
    <citation type="submission" date="2013-12" db="EMBL/GenBank/DDBJ databases">
        <authorList>
            <person name="Genoscope - CEA"/>
        </authorList>
    </citation>
    <scope>NUCLEOTIDE SEQUENCE</scope>
    <source>
        <strain evidence="14">CBS 1993</strain>
    </source>
</reference>
<evidence type="ECO:0000256" key="8">
    <source>
        <dbReference type="ARBA" id="ARBA00022824"/>
    </source>
</evidence>
<dbReference type="Proteomes" id="UP000019384">
    <property type="component" value="Unassembled WGS sequence"/>
</dbReference>
<evidence type="ECO:0000256" key="12">
    <source>
        <dbReference type="RuleBase" id="RU362128"/>
    </source>
</evidence>
<protein>
    <recommendedName>
        <fullName evidence="5 12">UDP-N-acetylglucosamine transferase subunit ALG13</fullName>
        <ecNumber evidence="4 12">2.4.1.141</ecNumber>
    </recommendedName>
    <alternativeName>
        <fullName evidence="10 12">Asparagine-linked glycosylation protein 13</fullName>
    </alternativeName>
</protein>
<dbReference type="InterPro" id="IPR007235">
    <property type="entry name" value="Glyco_trans_28_C"/>
</dbReference>
<dbReference type="HOGENOM" id="CLU_085408_2_0_1"/>